<comment type="caution">
    <text evidence="1">The sequence shown here is derived from an EMBL/GenBank/DDBJ whole genome shotgun (WGS) entry which is preliminary data.</text>
</comment>
<name>A0ABP7N0E5_9GAMM</name>
<dbReference type="Proteomes" id="UP001501565">
    <property type="component" value="Unassembled WGS sequence"/>
</dbReference>
<dbReference type="EMBL" id="BAABBN010000007">
    <property type="protein sequence ID" value="GAA3932629.1"/>
    <property type="molecule type" value="Genomic_DNA"/>
</dbReference>
<evidence type="ECO:0000313" key="1">
    <source>
        <dbReference type="EMBL" id="GAA3932629.1"/>
    </source>
</evidence>
<proteinExistence type="predicted"/>
<accession>A0ABP7N0E5</accession>
<keyword evidence="2" id="KW-1185">Reference proteome</keyword>
<reference evidence="2" key="1">
    <citation type="journal article" date="2019" name="Int. J. Syst. Evol. Microbiol.">
        <title>The Global Catalogue of Microorganisms (GCM) 10K type strain sequencing project: providing services to taxonomists for standard genome sequencing and annotation.</title>
        <authorList>
            <consortium name="The Broad Institute Genomics Platform"/>
            <consortium name="The Broad Institute Genome Sequencing Center for Infectious Disease"/>
            <person name="Wu L."/>
            <person name="Ma J."/>
        </authorList>
    </citation>
    <scope>NUCLEOTIDE SEQUENCE [LARGE SCALE GENOMIC DNA]</scope>
    <source>
        <strain evidence="2">JCM 17551</strain>
    </source>
</reference>
<organism evidence="1 2">
    <name type="scientific">Litoribacillus peritrichatus</name>
    <dbReference type="NCBI Taxonomy" id="718191"/>
    <lineage>
        <taxon>Bacteria</taxon>
        <taxon>Pseudomonadati</taxon>
        <taxon>Pseudomonadota</taxon>
        <taxon>Gammaproteobacteria</taxon>
        <taxon>Oceanospirillales</taxon>
        <taxon>Oceanospirillaceae</taxon>
        <taxon>Litoribacillus</taxon>
    </lineage>
</organism>
<protein>
    <submittedName>
        <fullName evidence="1">Uncharacterized protein</fullName>
    </submittedName>
</protein>
<evidence type="ECO:0000313" key="2">
    <source>
        <dbReference type="Proteomes" id="UP001501565"/>
    </source>
</evidence>
<gene>
    <name evidence="1" type="ORF">GCM10022277_31850</name>
</gene>
<sequence length="47" mass="5130">MHPAANAVIESVSDVTIELRPLNKVISYPSIDLDQQVDRPKGNTIPS</sequence>